<name>A0A0D6LCL0_9BILA</name>
<feature type="compositionally biased region" description="Basic and acidic residues" evidence="1">
    <location>
        <begin position="233"/>
        <end position="250"/>
    </location>
</feature>
<dbReference type="AlphaFoldDB" id="A0A0D6LCL0"/>
<protein>
    <submittedName>
        <fullName evidence="2">Uncharacterized protein</fullName>
    </submittedName>
</protein>
<evidence type="ECO:0000256" key="1">
    <source>
        <dbReference type="SAM" id="MobiDB-lite"/>
    </source>
</evidence>
<evidence type="ECO:0000313" key="2">
    <source>
        <dbReference type="EMBL" id="EPB69619.1"/>
    </source>
</evidence>
<sequence>MRDKTQLEFLLIRTELRTLFVTPPLLIATGAISEHSWESMISQPQWDESDTPLLMKPLAIENVISDQLQVLEEYRSTLSEIRESIEAEDQKDAHRFQIAVLASLANLNRMVTEGFRGSDSKMESVDTIQRTVKKCFSRFERKALRDENSEQPSIKEHDRINRGGEGIPVHAEDREDTPHEEKKDVSTCDEEDQEHPPQEDKTLQKEEEDAPMQVEEQEDAANGEESEEELEEMREHDDAREEGQSRDATPHENSGGLNAEEEVAIHENAEYMNMVEEMEEEYEEEVRRIAQNAARRAEIIRELDQSRQALRNLEDIIQELDWLPRCEPRNFQGGTIYRDNERTLRCAFCERVGDHYSDSCMVFRNVEERKRILQSRRRCIACLDVVFTSHICRKRNTPCYHFKTRGHNSAICDLPEKSEEIQRQLHNALNGRKENEEKIFALQKELRDLN</sequence>
<evidence type="ECO:0000313" key="3">
    <source>
        <dbReference type="Proteomes" id="UP000054495"/>
    </source>
</evidence>
<feature type="compositionally biased region" description="Basic and acidic residues" evidence="1">
    <location>
        <begin position="194"/>
        <end position="205"/>
    </location>
</feature>
<dbReference type="EMBL" id="KE125273">
    <property type="protein sequence ID" value="EPB69619.1"/>
    <property type="molecule type" value="Genomic_DNA"/>
</dbReference>
<accession>A0A0D6LCL0</accession>
<feature type="compositionally biased region" description="Acidic residues" evidence="1">
    <location>
        <begin position="206"/>
        <end position="232"/>
    </location>
</feature>
<feature type="region of interest" description="Disordered" evidence="1">
    <location>
        <begin position="144"/>
        <end position="262"/>
    </location>
</feature>
<feature type="compositionally biased region" description="Basic and acidic residues" evidence="1">
    <location>
        <begin position="170"/>
        <end position="186"/>
    </location>
</feature>
<organism evidence="2 3">
    <name type="scientific">Ancylostoma ceylanicum</name>
    <dbReference type="NCBI Taxonomy" id="53326"/>
    <lineage>
        <taxon>Eukaryota</taxon>
        <taxon>Metazoa</taxon>
        <taxon>Ecdysozoa</taxon>
        <taxon>Nematoda</taxon>
        <taxon>Chromadorea</taxon>
        <taxon>Rhabditida</taxon>
        <taxon>Rhabditina</taxon>
        <taxon>Rhabditomorpha</taxon>
        <taxon>Strongyloidea</taxon>
        <taxon>Ancylostomatidae</taxon>
        <taxon>Ancylostomatinae</taxon>
        <taxon>Ancylostoma</taxon>
    </lineage>
</organism>
<reference evidence="2 3" key="1">
    <citation type="submission" date="2013-05" db="EMBL/GenBank/DDBJ databases">
        <title>Draft genome of the parasitic nematode Anyclostoma ceylanicum.</title>
        <authorList>
            <person name="Mitreva M."/>
        </authorList>
    </citation>
    <scope>NUCLEOTIDE SEQUENCE [LARGE SCALE GENOMIC DNA]</scope>
</reference>
<gene>
    <name evidence="2" type="ORF">ANCCEY_11296</name>
</gene>
<proteinExistence type="predicted"/>
<dbReference type="Proteomes" id="UP000054495">
    <property type="component" value="Unassembled WGS sequence"/>
</dbReference>
<keyword evidence="3" id="KW-1185">Reference proteome</keyword>
<feature type="compositionally biased region" description="Basic and acidic residues" evidence="1">
    <location>
        <begin position="144"/>
        <end position="162"/>
    </location>
</feature>